<proteinExistence type="predicted"/>
<evidence type="ECO:0000256" key="2">
    <source>
        <dbReference type="ARBA" id="ARBA00022723"/>
    </source>
</evidence>
<dbReference type="InterPro" id="IPR015797">
    <property type="entry name" value="NUDIX_hydrolase-like_dom_sf"/>
</dbReference>
<sequence length="132" mass="15132">MQKQYGAIPFLYEKGQLKVVMITSARGYWIFPKGRFEDKLGKSGTAALEALEEAGIEGRVDKKHVYRTKVLIKSGELVRLSLFALKVNIIHDEWDENDRRKRRIVSIREAKTLITSEGLRDCLEQFEAEFGG</sequence>
<dbReference type="CDD" id="cd04666">
    <property type="entry name" value="NUDIX_DIPP2_like_Nudt4"/>
    <property type="match status" value="1"/>
</dbReference>
<evidence type="ECO:0000313" key="5">
    <source>
        <dbReference type="EMBL" id="MDZ8120367.1"/>
    </source>
</evidence>
<name>A0ABU5N1Q6_9BACT</name>
<evidence type="ECO:0008006" key="7">
    <source>
        <dbReference type="Google" id="ProtNLM"/>
    </source>
</evidence>
<evidence type="ECO:0000313" key="6">
    <source>
        <dbReference type="Proteomes" id="UP001290861"/>
    </source>
</evidence>
<keyword evidence="3" id="KW-0378">Hydrolase</keyword>
<keyword evidence="6" id="KW-1185">Reference proteome</keyword>
<evidence type="ECO:0000256" key="4">
    <source>
        <dbReference type="ARBA" id="ARBA00022842"/>
    </source>
</evidence>
<keyword evidence="4" id="KW-0460">Magnesium</keyword>
<reference evidence="5 6" key="1">
    <citation type="journal article" date="2024" name="Appl. Environ. Microbiol.">
        <title>Pontiella agarivorans sp. nov., a novel marine anaerobic bacterium capable of degrading macroalgal polysaccharides and fixing nitrogen.</title>
        <authorList>
            <person name="Liu N."/>
            <person name="Kivenson V."/>
            <person name="Peng X."/>
            <person name="Cui Z."/>
            <person name="Lankiewicz T.S."/>
            <person name="Gosselin K.M."/>
            <person name="English C.J."/>
            <person name="Blair E.M."/>
            <person name="O'Malley M.A."/>
            <person name="Valentine D.L."/>
        </authorList>
    </citation>
    <scope>NUCLEOTIDE SEQUENCE [LARGE SCALE GENOMIC DNA]</scope>
    <source>
        <strain evidence="5 6">NLcol2</strain>
    </source>
</reference>
<evidence type="ECO:0000256" key="1">
    <source>
        <dbReference type="ARBA" id="ARBA00001946"/>
    </source>
</evidence>
<dbReference type="SUPFAM" id="SSF55811">
    <property type="entry name" value="Nudix"/>
    <property type="match status" value="1"/>
</dbReference>
<dbReference type="Gene3D" id="3.90.79.10">
    <property type="entry name" value="Nucleoside Triphosphate Pyrophosphohydrolase"/>
    <property type="match status" value="1"/>
</dbReference>
<gene>
    <name evidence="5" type="ORF">P9H32_17180</name>
</gene>
<evidence type="ECO:0000256" key="3">
    <source>
        <dbReference type="ARBA" id="ARBA00022801"/>
    </source>
</evidence>
<organism evidence="5 6">
    <name type="scientific">Pontiella agarivorans</name>
    <dbReference type="NCBI Taxonomy" id="3038953"/>
    <lineage>
        <taxon>Bacteria</taxon>
        <taxon>Pseudomonadati</taxon>
        <taxon>Kiritimatiellota</taxon>
        <taxon>Kiritimatiellia</taxon>
        <taxon>Kiritimatiellales</taxon>
        <taxon>Pontiellaceae</taxon>
        <taxon>Pontiella</taxon>
    </lineage>
</organism>
<comment type="caution">
    <text evidence="5">The sequence shown here is derived from an EMBL/GenBank/DDBJ whole genome shotgun (WGS) entry which is preliminary data.</text>
</comment>
<dbReference type="PANTHER" id="PTHR12629">
    <property type="entry name" value="DIPHOSPHOINOSITOL POLYPHOSPHATE PHOSPHOHYDROLASE"/>
    <property type="match status" value="1"/>
</dbReference>
<dbReference type="InterPro" id="IPR047198">
    <property type="entry name" value="DDP-like_NUDIX"/>
</dbReference>
<comment type="cofactor">
    <cofactor evidence="1">
        <name>Mg(2+)</name>
        <dbReference type="ChEBI" id="CHEBI:18420"/>
    </cofactor>
</comment>
<dbReference type="EMBL" id="JARVCO010000012">
    <property type="protein sequence ID" value="MDZ8120367.1"/>
    <property type="molecule type" value="Genomic_DNA"/>
</dbReference>
<accession>A0ABU5N1Q6</accession>
<dbReference type="RefSeq" id="WP_322610140.1">
    <property type="nucleotide sequence ID" value="NZ_JARVCO010000012.1"/>
</dbReference>
<dbReference type="PANTHER" id="PTHR12629:SF0">
    <property type="entry name" value="DIPHOSPHOINOSITOL-POLYPHOSPHATE DIPHOSPHATASE"/>
    <property type="match status" value="1"/>
</dbReference>
<keyword evidence="2" id="KW-0479">Metal-binding</keyword>
<dbReference type="Proteomes" id="UP001290861">
    <property type="component" value="Unassembled WGS sequence"/>
</dbReference>
<protein>
    <recommendedName>
        <fullName evidence="7">NUDIX hydrolase</fullName>
    </recommendedName>
</protein>